<dbReference type="AlphaFoldDB" id="A0A059G530"/>
<gene>
    <name evidence="1" type="ORF">HOC_13279</name>
</gene>
<dbReference type="Proteomes" id="UP000024942">
    <property type="component" value="Unassembled WGS sequence"/>
</dbReference>
<comment type="caution">
    <text evidence="1">The sequence shown here is derived from an EMBL/GenBank/DDBJ whole genome shotgun (WGS) entry which is preliminary data.</text>
</comment>
<evidence type="ECO:0000313" key="2">
    <source>
        <dbReference type="Proteomes" id="UP000024942"/>
    </source>
</evidence>
<sequence length="73" mass="8364">MRIKMWSFDKVLIDLEDRDVSVKAVHALNGTDITVAFRLGEKQVRGEAGELRKRIEILAADRLLDLAFFLDSF</sequence>
<dbReference type="EMBL" id="ARYL01000020">
    <property type="protein sequence ID" value="KDA01891.1"/>
    <property type="molecule type" value="Genomic_DNA"/>
</dbReference>
<protein>
    <submittedName>
        <fullName evidence="1">Uncharacterized protein</fullName>
    </submittedName>
</protein>
<dbReference type="PATRIC" id="fig|1280953.3.peg.2673"/>
<name>A0A059G530_9PROT</name>
<accession>A0A059G530</accession>
<organism evidence="1 2">
    <name type="scientific">Hyphomonas oceanitis SCH89</name>
    <dbReference type="NCBI Taxonomy" id="1280953"/>
    <lineage>
        <taxon>Bacteria</taxon>
        <taxon>Pseudomonadati</taxon>
        <taxon>Pseudomonadota</taxon>
        <taxon>Alphaproteobacteria</taxon>
        <taxon>Hyphomonadales</taxon>
        <taxon>Hyphomonadaceae</taxon>
        <taxon>Hyphomonas</taxon>
    </lineage>
</organism>
<dbReference type="RefSeq" id="WP_035539386.1">
    <property type="nucleotide sequence ID" value="NZ_ARYL01000020.1"/>
</dbReference>
<proteinExistence type="predicted"/>
<reference evidence="1 2" key="1">
    <citation type="journal article" date="2014" name="Antonie Van Leeuwenhoek">
        <title>Hyphomonas beringensis sp. nov. and Hyphomonas chukchiensis sp. nov., isolated from surface seawater of the Bering Sea and Chukchi Sea.</title>
        <authorList>
            <person name="Li C."/>
            <person name="Lai Q."/>
            <person name="Li G."/>
            <person name="Dong C."/>
            <person name="Wang J."/>
            <person name="Liao Y."/>
            <person name="Shao Z."/>
        </authorList>
    </citation>
    <scope>NUCLEOTIDE SEQUENCE [LARGE SCALE GENOMIC DNA]</scope>
    <source>
        <strain evidence="1 2">SCH89</strain>
    </source>
</reference>
<evidence type="ECO:0000313" key="1">
    <source>
        <dbReference type="EMBL" id="KDA01891.1"/>
    </source>
</evidence>
<keyword evidence="2" id="KW-1185">Reference proteome</keyword>